<feature type="compositionally biased region" description="Polar residues" evidence="4">
    <location>
        <begin position="113"/>
        <end position="123"/>
    </location>
</feature>
<dbReference type="InterPro" id="IPR011459">
    <property type="entry name" value="DUF1565"/>
</dbReference>
<dbReference type="InterPro" id="IPR039448">
    <property type="entry name" value="Beta_helix"/>
</dbReference>
<dbReference type="RefSeq" id="WP_321543646.1">
    <property type="nucleotide sequence ID" value="NZ_JAXIVS010000001.1"/>
</dbReference>
<accession>A0ABU5GYK6</accession>
<dbReference type="SUPFAM" id="SSF51126">
    <property type="entry name" value="Pectin lyase-like"/>
    <property type="match status" value="1"/>
</dbReference>
<proteinExistence type="predicted"/>
<keyword evidence="2" id="KW-0964">Secreted</keyword>
<evidence type="ECO:0000259" key="5">
    <source>
        <dbReference type="Pfam" id="PF07602"/>
    </source>
</evidence>
<dbReference type="InterPro" id="IPR006626">
    <property type="entry name" value="PbH1"/>
</dbReference>
<dbReference type="PROSITE" id="PS51257">
    <property type="entry name" value="PROKAR_LIPOPROTEIN"/>
    <property type="match status" value="1"/>
</dbReference>
<evidence type="ECO:0000256" key="2">
    <source>
        <dbReference type="ARBA" id="ARBA00022525"/>
    </source>
</evidence>
<comment type="subcellular location">
    <subcellularLocation>
        <location evidence="1">Secreted</location>
    </subcellularLocation>
</comment>
<dbReference type="Pfam" id="PF07602">
    <property type="entry name" value="DUF1565"/>
    <property type="match status" value="1"/>
</dbReference>
<dbReference type="PANTHER" id="PTHR40088">
    <property type="entry name" value="PECTATE LYASE (EUROFUNG)"/>
    <property type="match status" value="1"/>
</dbReference>
<keyword evidence="8" id="KW-1185">Reference proteome</keyword>
<keyword evidence="3" id="KW-0732">Signal</keyword>
<dbReference type="InterPro" id="IPR052052">
    <property type="entry name" value="Polysaccharide_Lyase_9"/>
</dbReference>
<evidence type="ECO:0000256" key="3">
    <source>
        <dbReference type="ARBA" id="ARBA00022729"/>
    </source>
</evidence>
<protein>
    <submittedName>
        <fullName evidence="7">Right-handed parallel beta-helix repeat-containing protein</fullName>
    </submittedName>
</protein>
<evidence type="ECO:0000259" key="6">
    <source>
        <dbReference type="Pfam" id="PF13229"/>
    </source>
</evidence>
<evidence type="ECO:0000313" key="7">
    <source>
        <dbReference type="EMBL" id="MDY7224920.1"/>
    </source>
</evidence>
<dbReference type="InterPro" id="IPR012334">
    <property type="entry name" value="Pectin_lyas_fold"/>
</dbReference>
<dbReference type="Proteomes" id="UP001291309">
    <property type="component" value="Unassembled WGS sequence"/>
</dbReference>
<feature type="region of interest" description="Disordered" evidence="4">
    <location>
        <begin position="39"/>
        <end position="135"/>
    </location>
</feature>
<dbReference type="Gene3D" id="2.160.20.10">
    <property type="entry name" value="Single-stranded right-handed beta-helix, Pectin lyase-like"/>
    <property type="match status" value="2"/>
</dbReference>
<feature type="domain" description="DUF1565" evidence="5">
    <location>
        <begin position="123"/>
        <end position="162"/>
    </location>
</feature>
<dbReference type="InterPro" id="IPR011050">
    <property type="entry name" value="Pectin_lyase_fold/virulence"/>
</dbReference>
<organism evidence="7 8">
    <name type="scientific">Hyalangium rubrum</name>
    <dbReference type="NCBI Taxonomy" id="3103134"/>
    <lineage>
        <taxon>Bacteria</taxon>
        <taxon>Pseudomonadati</taxon>
        <taxon>Myxococcota</taxon>
        <taxon>Myxococcia</taxon>
        <taxon>Myxococcales</taxon>
        <taxon>Cystobacterineae</taxon>
        <taxon>Archangiaceae</taxon>
        <taxon>Hyalangium</taxon>
    </lineage>
</organism>
<dbReference type="EMBL" id="JAXIVS010000001">
    <property type="protein sequence ID" value="MDY7224920.1"/>
    <property type="molecule type" value="Genomic_DNA"/>
</dbReference>
<dbReference type="PANTHER" id="PTHR40088:SF2">
    <property type="entry name" value="SECRETED SUGAR HYDROLASE"/>
    <property type="match status" value="1"/>
</dbReference>
<dbReference type="Pfam" id="PF13229">
    <property type="entry name" value="Beta_helix"/>
    <property type="match status" value="1"/>
</dbReference>
<feature type="domain" description="Right handed beta helix" evidence="6">
    <location>
        <begin position="272"/>
        <end position="455"/>
    </location>
</feature>
<gene>
    <name evidence="7" type="ORF">SYV04_00940</name>
</gene>
<evidence type="ECO:0000256" key="1">
    <source>
        <dbReference type="ARBA" id="ARBA00004613"/>
    </source>
</evidence>
<evidence type="ECO:0000313" key="8">
    <source>
        <dbReference type="Proteomes" id="UP001291309"/>
    </source>
</evidence>
<sequence>MKRGAIAKQSLTGACGVFTCLLMVACEQGLPAGELTSEVNSPRAVQSPSWEAPTQPVPVAQPPLVSQPGPEAEAPEAEAPEAAPPAQAPQPPPPASQPPAPPPPTQPQAPEPTGQSWFVSPSGSQGGRGTRASPLKTLSQAVAAARPGDTIRVLPGVYSEQLTLESRGANAAAITIRGEGTPLPTIVPSSTRRSAVIIARGRYHLENLHIDLGGAAMAAVVFERTASNSRLIGSELHGGTAGAGVLVSGAANITIENNTIHHFIKPRDDSHGVLVVGPSRKVTIRGNDIHDNSGDSVQCQASGDQPADEVMIEGNTLHDEGENAVDIKRCHRVTVRNNEMSGFPNTARRPGGSSAGEAVVIHEAARTIVIQGNLISQAGRGVSVVGGSAIPEDLRILGNTIQDIRNVPAGNGQGIRIEVARNVQVADNVIQDTASYGLMVAADGKVVSGLTVRYNTLRGGPQQLLLRLGHELHRPGSLLRGNRYRRGGILKGDGVAEKLGGVHAPYRGKFSGEQLTLSSSEKLEAWRSVLGVDQDSWLQD</sequence>
<name>A0ABU5GYK6_9BACT</name>
<evidence type="ECO:0000256" key="4">
    <source>
        <dbReference type="SAM" id="MobiDB-lite"/>
    </source>
</evidence>
<comment type="caution">
    <text evidence="7">The sequence shown here is derived from an EMBL/GenBank/DDBJ whole genome shotgun (WGS) entry which is preliminary data.</text>
</comment>
<reference evidence="7 8" key="1">
    <citation type="submission" date="2023-12" db="EMBL/GenBank/DDBJ databases">
        <title>the genome sequence of Hyalangium sp. s54d21.</title>
        <authorList>
            <person name="Zhang X."/>
        </authorList>
    </citation>
    <scope>NUCLEOTIDE SEQUENCE [LARGE SCALE GENOMIC DNA]</scope>
    <source>
        <strain evidence="8">s54d21</strain>
    </source>
</reference>
<feature type="compositionally biased region" description="Low complexity" evidence="4">
    <location>
        <begin position="62"/>
        <end position="72"/>
    </location>
</feature>
<dbReference type="SMART" id="SM00710">
    <property type="entry name" value="PbH1"/>
    <property type="match status" value="8"/>
</dbReference>
<feature type="compositionally biased region" description="Polar residues" evidence="4">
    <location>
        <begin position="39"/>
        <end position="49"/>
    </location>
</feature>
<feature type="compositionally biased region" description="Pro residues" evidence="4">
    <location>
        <begin position="82"/>
        <end position="110"/>
    </location>
</feature>